<feature type="region of interest" description="Disordered" evidence="1">
    <location>
        <begin position="332"/>
        <end position="352"/>
    </location>
</feature>
<gene>
    <name evidence="2" type="ORF">FB45DRAFT_867472</name>
</gene>
<accession>A0AAD7BQX2</accession>
<dbReference type="EMBL" id="JARKIF010000010">
    <property type="protein sequence ID" value="KAJ7628394.1"/>
    <property type="molecule type" value="Genomic_DNA"/>
</dbReference>
<evidence type="ECO:0000313" key="2">
    <source>
        <dbReference type="EMBL" id="KAJ7628394.1"/>
    </source>
</evidence>
<dbReference type="Proteomes" id="UP001221142">
    <property type="component" value="Unassembled WGS sequence"/>
</dbReference>
<sequence>MPSPILSPLAVRSISPIIIRHCSDYYSDPLPTADNYPEDTLWPSLYGSSLDIASQSEVKKMMDVEYSPAGGLGSRDDAGCDNCFHNTCPGGTWGTPCGDCLIRRKSDCNFTSREAFVKRLRSMRDEYLALNERYRTRDDNLRIYYANCKMAFVIFDQTLNVARWQFAKGVRSFVDTIHNPHLVLHLHLLATELKANIRVIAALEQRYNYLNRAPVFPIRHIEGWLYESSQAELGPKAGTNQLGFVALPDDNDLGSEGPLFAPPPPCSSGVLKHRASNVDSRTHGLLPFTCLITRDSGFLAVRYNSGSTRSCRDRAFEWTFFPTLPWVWNNFPPRTNHLPPPNTSHNRPRLSR</sequence>
<proteinExistence type="predicted"/>
<name>A0AAD7BQX2_9AGAR</name>
<evidence type="ECO:0000313" key="3">
    <source>
        <dbReference type="Proteomes" id="UP001221142"/>
    </source>
</evidence>
<dbReference type="AlphaFoldDB" id="A0AAD7BQX2"/>
<organism evidence="2 3">
    <name type="scientific">Roridomyces roridus</name>
    <dbReference type="NCBI Taxonomy" id="1738132"/>
    <lineage>
        <taxon>Eukaryota</taxon>
        <taxon>Fungi</taxon>
        <taxon>Dikarya</taxon>
        <taxon>Basidiomycota</taxon>
        <taxon>Agaricomycotina</taxon>
        <taxon>Agaricomycetes</taxon>
        <taxon>Agaricomycetidae</taxon>
        <taxon>Agaricales</taxon>
        <taxon>Marasmiineae</taxon>
        <taxon>Mycenaceae</taxon>
        <taxon>Roridomyces</taxon>
    </lineage>
</organism>
<protein>
    <submittedName>
        <fullName evidence="2">Uncharacterized protein</fullName>
    </submittedName>
</protein>
<reference evidence="2" key="1">
    <citation type="submission" date="2023-03" db="EMBL/GenBank/DDBJ databases">
        <title>Massive genome expansion in bonnet fungi (Mycena s.s.) driven by repeated elements and novel gene families across ecological guilds.</title>
        <authorList>
            <consortium name="Lawrence Berkeley National Laboratory"/>
            <person name="Harder C.B."/>
            <person name="Miyauchi S."/>
            <person name="Viragh M."/>
            <person name="Kuo A."/>
            <person name="Thoen E."/>
            <person name="Andreopoulos B."/>
            <person name="Lu D."/>
            <person name="Skrede I."/>
            <person name="Drula E."/>
            <person name="Henrissat B."/>
            <person name="Morin E."/>
            <person name="Kohler A."/>
            <person name="Barry K."/>
            <person name="LaButti K."/>
            <person name="Morin E."/>
            <person name="Salamov A."/>
            <person name="Lipzen A."/>
            <person name="Mereny Z."/>
            <person name="Hegedus B."/>
            <person name="Baldrian P."/>
            <person name="Stursova M."/>
            <person name="Weitz H."/>
            <person name="Taylor A."/>
            <person name="Grigoriev I.V."/>
            <person name="Nagy L.G."/>
            <person name="Martin F."/>
            <person name="Kauserud H."/>
        </authorList>
    </citation>
    <scope>NUCLEOTIDE SEQUENCE</scope>
    <source>
        <strain evidence="2">9284</strain>
    </source>
</reference>
<comment type="caution">
    <text evidence="2">The sequence shown here is derived from an EMBL/GenBank/DDBJ whole genome shotgun (WGS) entry which is preliminary data.</text>
</comment>
<evidence type="ECO:0000256" key="1">
    <source>
        <dbReference type="SAM" id="MobiDB-lite"/>
    </source>
</evidence>
<keyword evidence="3" id="KW-1185">Reference proteome</keyword>